<dbReference type="AlphaFoldDB" id="A0A6I4U4K4"/>
<dbReference type="SUPFAM" id="SSF56935">
    <property type="entry name" value="Porins"/>
    <property type="match status" value="1"/>
</dbReference>
<dbReference type="InterPro" id="IPR000531">
    <property type="entry name" value="Beta-barrel_TonB"/>
</dbReference>
<dbReference type="PROSITE" id="PS52016">
    <property type="entry name" value="TONB_DEPENDENT_REC_3"/>
    <property type="match status" value="1"/>
</dbReference>
<evidence type="ECO:0000256" key="4">
    <source>
        <dbReference type="ARBA" id="ARBA00022692"/>
    </source>
</evidence>
<dbReference type="InterPro" id="IPR036942">
    <property type="entry name" value="Beta-barrel_TonB_sf"/>
</dbReference>
<evidence type="ECO:0000256" key="2">
    <source>
        <dbReference type="ARBA" id="ARBA00022448"/>
    </source>
</evidence>
<evidence type="ECO:0000313" key="14">
    <source>
        <dbReference type="EMBL" id="MXP09843.1"/>
    </source>
</evidence>
<gene>
    <name evidence="14" type="ORF">GRI68_06590</name>
</gene>
<evidence type="ECO:0000259" key="13">
    <source>
        <dbReference type="Pfam" id="PF07715"/>
    </source>
</evidence>
<dbReference type="PANTHER" id="PTHR30069">
    <property type="entry name" value="TONB-DEPENDENT OUTER MEMBRANE RECEPTOR"/>
    <property type="match status" value="1"/>
</dbReference>
<dbReference type="GO" id="GO:0006811">
    <property type="term" value="P:monoatomic ion transport"/>
    <property type="evidence" value="ECO:0007669"/>
    <property type="project" value="UniProtKB-KW"/>
</dbReference>
<comment type="subcellular location">
    <subcellularLocation>
        <location evidence="1 10">Cell outer membrane</location>
        <topology evidence="1 10">Multi-pass membrane protein</topology>
    </subcellularLocation>
</comment>
<dbReference type="InterPro" id="IPR037066">
    <property type="entry name" value="Plug_dom_sf"/>
</dbReference>
<feature type="domain" description="TonB-dependent receptor-like beta-barrel" evidence="12">
    <location>
        <begin position="194"/>
        <end position="601"/>
    </location>
</feature>
<keyword evidence="2 10" id="KW-0813">Transport</keyword>
<evidence type="ECO:0000256" key="10">
    <source>
        <dbReference type="PROSITE-ProRule" id="PRU01360"/>
    </source>
</evidence>
<dbReference type="Pfam" id="PF07715">
    <property type="entry name" value="Plug"/>
    <property type="match status" value="1"/>
</dbReference>
<evidence type="ECO:0000259" key="12">
    <source>
        <dbReference type="Pfam" id="PF00593"/>
    </source>
</evidence>
<evidence type="ECO:0000256" key="7">
    <source>
        <dbReference type="ARBA" id="ARBA00023077"/>
    </source>
</evidence>
<keyword evidence="14" id="KW-0675">Receptor</keyword>
<keyword evidence="7 11" id="KW-0798">TonB box</keyword>
<dbReference type="GO" id="GO:0009279">
    <property type="term" value="C:cell outer membrane"/>
    <property type="evidence" value="ECO:0007669"/>
    <property type="project" value="UniProtKB-SubCell"/>
</dbReference>
<keyword evidence="15" id="KW-1185">Reference proteome</keyword>
<evidence type="ECO:0000256" key="9">
    <source>
        <dbReference type="ARBA" id="ARBA00023237"/>
    </source>
</evidence>
<evidence type="ECO:0000313" key="15">
    <source>
        <dbReference type="Proteomes" id="UP000429229"/>
    </source>
</evidence>
<keyword evidence="3 10" id="KW-1134">Transmembrane beta strand</keyword>
<comment type="caution">
    <text evidence="14">The sequence shown here is derived from an EMBL/GenBank/DDBJ whole genome shotgun (WGS) entry which is preliminary data.</text>
</comment>
<dbReference type="CDD" id="cd01347">
    <property type="entry name" value="ligand_gated_channel"/>
    <property type="match status" value="1"/>
</dbReference>
<dbReference type="PANTHER" id="PTHR30069:SF53">
    <property type="entry name" value="COLICIN I RECEPTOR-RELATED"/>
    <property type="match status" value="1"/>
</dbReference>
<name>A0A6I4U4K4_9SPHN</name>
<keyword evidence="5" id="KW-0732">Signal</keyword>
<dbReference type="InterPro" id="IPR039426">
    <property type="entry name" value="TonB-dep_rcpt-like"/>
</dbReference>
<dbReference type="Pfam" id="PF00593">
    <property type="entry name" value="TonB_dep_Rec_b-barrel"/>
    <property type="match status" value="1"/>
</dbReference>
<dbReference type="EMBL" id="WTYR01000001">
    <property type="protein sequence ID" value="MXP09843.1"/>
    <property type="molecule type" value="Genomic_DNA"/>
</dbReference>
<comment type="similarity">
    <text evidence="10 11">Belongs to the TonB-dependent receptor family.</text>
</comment>
<keyword evidence="6" id="KW-0406">Ion transport</keyword>
<evidence type="ECO:0000256" key="8">
    <source>
        <dbReference type="ARBA" id="ARBA00023136"/>
    </source>
</evidence>
<organism evidence="14 15">
    <name type="scientific">Alteriqipengyuania halimionae</name>
    <dbReference type="NCBI Taxonomy" id="1926630"/>
    <lineage>
        <taxon>Bacteria</taxon>
        <taxon>Pseudomonadati</taxon>
        <taxon>Pseudomonadota</taxon>
        <taxon>Alphaproteobacteria</taxon>
        <taxon>Sphingomonadales</taxon>
        <taxon>Erythrobacteraceae</taxon>
        <taxon>Alteriqipengyuania</taxon>
    </lineage>
</organism>
<evidence type="ECO:0000256" key="3">
    <source>
        <dbReference type="ARBA" id="ARBA00022452"/>
    </source>
</evidence>
<protein>
    <submittedName>
        <fullName evidence="14">TonB-dependent receptor</fullName>
    </submittedName>
</protein>
<keyword evidence="8 10" id="KW-0472">Membrane</keyword>
<feature type="domain" description="TonB-dependent receptor plug" evidence="13">
    <location>
        <begin position="68"/>
        <end position="175"/>
    </location>
</feature>
<keyword evidence="9 10" id="KW-0998">Cell outer membrane</keyword>
<dbReference type="Gene3D" id="2.40.170.20">
    <property type="entry name" value="TonB-dependent receptor, beta-barrel domain"/>
    <property type="match status" value="1"/>
</dbReference>
<evidence type="ECO:0000256" key="1">
    <source>
        <dbReference type="ARBA" id="ARBA00004571"/>
    </source>
</evidence>
<keyword evidence="4 10" id="KW-0812">Transmembrane</keyword>
<sequence>MSDVFANDGEFMRKYLYLLGVSALLPTVSAAQEADEAIEFAEPAGDDDIAGIDDRIVITATGAPESIDDTGKTITVIDEAEIDQIQGADITRVLERVPGVVFNRNGGIGSTTSLRIRGSSNDQVLTLVDGVRVADPSSVGEGYDFTNLLPGNIERIEVLRGSNSTIWGSSAVGGVVLVTTAQPRTGGSATVEYGSRDTVYVNGDVGYGGDDFGVSVYGSLFNTEGFSALASGTEDDGFEQTAVGGNAYLGLGDTVTLRASGRYSDSLVEIDNGGDTLDTQATDQYSGNIGADFALGLADVFAGYTFAVTDRTSTSSFGPFIANGTLDRLDLRAAIGLAPALTLNTGGYYEWTGYTTNYGGDAKLERRGGYAQLDYGSGPLHLAAGARLADGTLFGSEVTFGADASYRLSDVVRARASFGQGYKTPSLYQLYDAYSGNPDLTPEHSDNYDIGIEAGSADGPLFAALTFYLRDIENQIDYDSTTFGYFNSGEVQAKGIEIEAGVQPVSGFALRAAYAYLDTEVRNGPNAGNEQGRRPPHALTLSADWTSPFAGIEVGADLRVVSSSFDTDANTVRLDAYEVFDLRVAVPVHERFELFGRIENLFDEDYQTAAGYNTPSRGAFVGIRTSY</sequence>
<dbReference type="Gene3D" id="2.170.130.10">
    <property type="entry name" value="TonB-dependent receptor, plug domain"/>
    <property type="match status" value="1"/>
</dbReference>
<evidence type="ECO:0000256" key="5">
    <source>
        <dbReference type="ARBA" id="ARBA00022729"/>
    </source>
</evidence>
<proteinExistence type="inferred from homology"/>
<evidence type="ECO:0000256" key="11">
    <source>
        <dbReference type="RuleBase" id="RU003357"/>
    </source>
</evidence>
<reference evidence="14 15" key="1">
    <citation type="submission" date="2019-12" db="EMBL/GenBank/DDBJ databases">
        <title>Genomic-based taxomic classification of the family Erythrobacteraceae.</title>
        <authorList>
            <person name="Xu L."/>
        </authorList>
    </citation>
    <scope>NUCLEOTIDE SEQUENCE [LARGE SCALE GENOMIC DNA]</scope>
    <source>
        <strain evidence="14 15">LMG 29519</strain>
    </source>
</reference>
<dbReference type="Proteomes" id="UP000429229">
    <property type="component" value="Unassembled WGS sequence"/>
</dbReference>
<evidence type="ECO:0000256" key="6">
    <source>
        <dbReference type="ARBA" id="ARBA00023065"/>
    </source>
</evidence>
<dbReference type="GO" id="GO:0015889">
    <property type="term" value="P:cobalamin transport"/>
    <property type="evidence" value="ECO:0007669"/>
    <property type="project" value="TreeGrafter"/>
</dbReference>
<dbReference type="InterPro" id="IPR012910">
    <property type="entry name" value="Plug_dom"/>
</dbReference>
<accession>A0A6I4U4K4</accession>